<dbReference type="EMBL" id="JAZAVK010000048">
    <property type="protein sequence ID" value="KAK7427876.1"/>
    <property type="molecule type" value="Genomic_DNA"/>
</dbReference>
<organism evidence="2 3">
    <name type="scientific">Neonectria magnoliae</name>
    <dbReference type="NCBI Taxonomy" id="2732573"/>
    <lineage>
        <taxon>Eukaryota</taxon>
        <taxon>Fungi</taxon>
        <taxon>Dikarya</taxon>
        <taxon>Ascomycota</taxon>
        <taxon>Pezizomycotina</taxon>
        <taxon>Sordariomycetes</taxon>
        <taxon>Hypocreomycetidae</taxon>
        <taxon>Hypocreales</taxon>
        <taxon>Nectriaceae</taxon>
        <taxon>Neonectria</taxon>
    </lineage>
</organism>
<reference evidence="2 3" key="1">
    <citation type="journal article" date="2025" name="Microbiol. Resour. Announc.">
        <title>Draft genome sequences for Neonectria magnoliae and Neonectria punicea, canker pathogens of Liriodendron tulipifera and Acer saccharum in West Virginia.</title>
        <authorList>
            <person name="Petronek H.M."/>
            <person name="Kasson M.T."/>
            <person name="Metheny A.M."/>
            <person name="Stauder C.M."/>
            <person name="Lovett B."/>
            <person name="Lynch S.C."/>
            <person name="Garnas J.R."/>
            <person name="Kasson L.R."/>
            <person name="Stajich J.E."/>
        </authorList>
    </citation>
    <scope>NUCLEOTIDE SEQUENCE [LARGE SCALE GENOMIC DNA]</scope>
    <source>
        <strain evidence="2 3">NRRL 64651</strain>
    </source>
</reference>
<accession>A0ABR1I4W1</accession>
<feature type="region of interest" description="Disordered" evidence="1">
    <location>
        <begin position="51"/>
        <end position="70"/>
    </location>
</feature>
<feature type="compositionally biased region" description="Low complexity" evidence="1">
    <location>
        <begin position="98"/>
        <end position="109"/>
    </location>
</feature>
<gene>
    <name evidence="2" type="ORF">QQZ08_005649</name>
</gene>
<feature type="compositionally biased region" description="Pro residues" evidence="1">
    <location>
        <begin position="55"/>
        <end position="64"/>
    </location>
</feature>
<evidence type="ECO:0000313" key="3">
    <source>
        <dbReference type="Proteomes" id="UP001498421"/>
    </source>
</evidence>
<dbReference type="Proteomes" id="UP001498421">
    <property type="component" value="Unassembled WGS sequence"/>
</dbReference>
<comment type="caution">
    <text evidence="2">The sequence shown here is derived from an EMBL/GenBank/DDBJ whole genome shotgun (WGS) entry which is preliminary data.</text>
</comment>
<evidence type="ECO:0000256" key="1">
    <source>
        <dbReference type="SAM" id="MobiDB-lite"/>
    </source>
</evidence>
<sequence length="297" mass="32078">MCEPHPHGGRRLVSSSGASTHNHRQLATYTHPSPPQPTTTNTATATASSWIASPISPPTSPPSPSCLHLGPFQHHPVDLLAHRLRNQSITRQTPGSTSSHHNPSAALSPASLADDNEFLNSTAMDMDVEIDPAEDDTLESTIPNRNQHRTCRKGLGITVPTLPSGPDNGIIQPSPSATDPAAAIRAQAESSGPTLYGPEYDLVCPELEVDEGYCEEEDDFSWLESVVSLRDVSTINSGTPEGIKKRYGLRYRTSTEAATRCTNAVHSVPRMRRRDKKRRKSSRLPDIAAIVATTIAT</sequence>
<name>A0ABR1I4W1_9HYPO</name>
<keyword evidence="3" id="KW-1185">Reference proteome</keyword>
<proteinExistence type="predicted"/>
<feature type="region of interest" description="Disordered" evidence="1">
    <location>
        <begin position="90"/>
        <end position="109"/>
    </location>
</feature>
<feature type="compositionally biased region" description="Polar residues" evidence="1">
    <location>
        <begin position="13"/>
        <end position="28"/>
    </location>
</feature>
<evidence type="ECO:0000313" key="2">
    <source>
        <dbReference type="EMBL" id="KAK7427876.1"/>
    </source>
</evidence>
<protein>
    <submittedName>
        <fullName evidence="2">Uncharacterized protein</fullName>
    </submittedName>
</protein>
<feature type="region of interest" description="Disordered" evidence="1">
    <location>
        <begin position="1"/>
        <end position="44"/>
    </location>
</feature>